<dbReference type="AlphaFoldDB" id="Q0V4E6"/>
<evidence type="ECO:0000256" key="1">
    <source>
        <dbReference type="SAM" id="MobiDB-lite"/>
    </source>
</evidence>
<dbReference type="RefSeq" id="XP_001791774.1">
    <property type="nucleotide sequence ID" value="XM_001791722.1"/>
</dbReference>
<reference evidence="3" key="1">
    <citation type="journal article" date="2007" name="Plant Cell">
        <title>Dothideomycete-plant interactions illuminated by genome sequencing and EST analysis of the wheat pathogen Stagonospora nodorum.</title>
        <authorList>
            <person name="Hane J.K."/>
            <person name="Lowe R.G."/>
            <person name="Solomon P.S."/>
            <person name="Tan K.C."/>
            <person name="Schoch C.L."/>
            <person name="Spatafora J.W."/>
            <person name="Crous P.W."/>
            <person name="Kodira C."/>
            <person name="Birren B.W."/>
            <person name="Galagan J.E."/>
            <person name="Torriani S.F."/>
            <person name="McDonald B.A."/>
            <person name="Oliver R.P."/>
        </authorList>
    </citation>
    <scope>NUCLEOTIDE SEQUENCE [LARGE SCALE GENOMIC DNA]</scope>
    <source>
        <strain evidence="3">SN15 / ATCC MYA-4574 / FGSC 10173</strain>
    </source>
</reference>
<dbReference type="KEGG" id="pno:SNOG_01118"/>
<name>Q0V4E6_PHANO</name>
<organism evidence="2 3">
    <name type="scientific">Phaeosphaeria nodorum (strain SN15 / ATCC MYA-4574 / FGSC 10173)</name>
    <name type="common">Glume blotch fungus</name>
    <name type="synonym">Parastagonospora nodorum</name>
    <dbReference type="NCBI Taxonomy" id="321614"/>
    <lineage>
        <taxon>Eukaryota</taxon>
        <taxon>Fungi</taxon>
        <taxon>Dikarya</taxon>
        <taxon>Ascomycota</taxon>
        <taxon>Pezizomycotina</taxon>
        <taxon>Dothideomycetes</taxon>
        <taxon>Pleosporomycetidae</taxon>
        <taxon>Pleosporales</taxon>
        <taxon>Pleosporineae</taxon>
        <taxon>Phaeosphaeriaceae</taxon>
        <taxon>Parastagonospora</taxon>
    </lineage>
</organism>
<proteinExistence type="predicted"/>
<evidence type="ECO:0000313" key="3">
    <source>
        <dbReference type="Proteomes" id="UP000001055"/>
    </source>
</evidence>
<dbReference type="EMBL" id="CH445325">
    <property type="protein sequence ID" value="EAT92613.1"/>
    <property type="molecule type" value="Genomic_DNA"/>
</dbReference>
<feature type="region of interest" description="Disordered" evidence="1">
    <location>
        <begin position="54"/>
        <end position="89"/>
    </location>
</feature>
<dbReference type="Proteomes" id="UP000001055">
    <property type="component" value="Unassembled WGS sequence"/>
</dbReference>
<gene>
    <name evidence="2" type="ORF">SNOG_01118</name>
</gene>
<protein>
    <submittedName>
        <fullName evidence="2">Uncharacterized protein</fullName>
    </submittedName>
</protein>
<dbReference type="InParanoid" id="Q0V4E6"/>
<dbReference type="GeneID" id="5968013"/>
<evidence type="ECO:0000313" key="2">
    <source>
        <dbReference type="EMBL" id="EAT92613.1"/>
    </source>
</evidence>
<accession>Q0V4E6</accession>
<sequence length="116" mass="12674">MVGSRGYTVIANVADPAAAYPEASKRLPEESTVRPIHLMGQTAACPWKRIWRESSHSSQSPRLRTGHTARTYKAIPVKPSSPTSPTTGVAPACSRVFRTLPAYRVALEFGRVRLAQ</sequence>